<dbReference type="SUPFAM" id="SSF52833">
    <property type="entry name" value="Thioredoxin-like"/>
    <property type="match status" value="1"/>
</dbReference>
<evidence type="ECO:0000313" key="6">
    <source>
        <dbReference type="Proteomes" id="UP000030693"/>
    </source>
</evidence>
<dbReference type="CDD" id="cd03042">
    <property type="entry name" value="GST_N_Zeta"/>
    <property type="match status" value="1"/>
</dbReference>
<dbReference type="InterPro" id="IPR034333">
    <property type="entry name" value="GST_Zeta_N"/>
</dbReference>
<dbReference type="GO" id="GO:0006559">
    <property type="term" value="P:L-phenylalanine catabolic process"/>
    <property type="evidence" value="ECO:0007669"/>
    <property type="project" value="TreeGrafter"/>
</dbReference>
<dbReference type="OrthoDB" id="202840at2759"/>
<dbReference type="Pfam" id="PF13409">
    <property type="entry name" value="GST_N_2"/>
    <property type="match status" value="1"/>
</dbReference>
<dbReference type="Proteomes" id="UP000030693">
    <property type="component" value="Unassembled WGS sequence"/>
</dbReference>
<dbReference type="STRING" id="691883.A0A058ZH91"/>
<dbReference type="OMA" id="VYNAHRF"/>
<dbReference type="NCBIfam" id="TIGR01262">
    <property type="entry name" value="maiA"/>
    <property type="match status" value="1"/>
</dbReference>
<dbReference type="SFLD" id="SFLDS00019">
    <property type="entry name" value="Glutathione_Transferase_(cytos"/>
    <property type="match status" value="1"/>
</dbReference>
<evidence type="ECO:0000259" key="4">
    <source>
        <dbReference type="PROSITE" id="PS50405"/>
    </source>
</evidence>
<evidence type="ECO:0000256" key="2">
    <source>
        <dbReference type="SAM" id="MobiDB-lite"/>
    </source>
</evidence>
<keyword evidence="6" id="KW-1185">Reference proteome</keyword>
<dbReference type="InterPro" id="IPR010987">
    <property type="entry name" value="Glutathione-S-Trfase_C-like"/>
</dbReference>
<dbReference type="InterPro" id="IPR036282">
    <property type="entry name" value="Glutathione-S-Trfase_C_sf"/>
</dbReference>
<protein>
    <submittedName>
        <fullName evidence="5">Maleylacetoacetate isomerase</fullName>
    </submittedName>
</protein>
<dbReference type="Pfam" id="PF14497">
    <property type="entry name" value="GST_C_3"/>
    <property type="match status" value="1"/>
</dbReference>
<dbReference type="GO" id="GO:0006749">
    <property type="term" value="P:glutathione metabolic process"/>
    <property type="evidence" value="ECO:0007669"/>
    <property type="project" value="TreeGrafter"/>
</dbReference>
<dbReference type="AlphaFoldDB" id="A0A058ZH91"/>
<dbReference type="InterPro" id="IPR005955">
    <property type="entry name" value="GST_Zeta"/>
</dbReference>
<dbReference type="PANTHER" id="PTHR42673:SF4">
    <property type="entry name" value="MALEYLACETOACETATE ISOMERASE"/>
    <property type="match status" value="1"/>
</dbReference>
<dbReference type="InterPro" id="IPR004046">
    <property type="entry name" value="GST_C"/>
</dbReference>
<keyword evidence="5" id="KW-0413">Isomerase</keyword>
<name>A0A058ZH91_FONAL</name>
<proteinExistence type="inferred from homology"/>
<gene>
    <name evidence="5" type="ORF">H696_00872</name>
</gene>
<dbReference type="InterPro" id="IPR034330">
    <property type="entry name" value="GST_Zeta_C"/>
</dbReference>
<dbReference type="InterPro" id="IPR040079">
    <property type="entry name" value="Glutathione_S-Trfase"/>
</dbReference>
<dbReference type="EMBL" id="KB932201">
    <property type="protein sequence ID" value="KCV73331.1"/>
    <property type="molecule type" value="Genomic_DNA"/>
</dbReference>
<comment type="similarity">
    <text evidence="1">Belongs to the GST superfamily. Zeta family.</text>
</comment>
<dbReference type="GeneID" id="20525597"/>
<dbReference type="InterPro" id="IPR004045">
    <property type="entry name" value="Glutathione_S-Trfase_N"/>
</dbReference>
<dbReference type="PANTHER" id="PTHR42673">
    <property type="entry name" value="MALEYLACETOACETATE ISOMERASE"/>
    <property type="match status" value="1"/>
</dbReference>
<evidence type="ECO:0000259" key="3">
    <source>
        <dbReference type="PROSITE" id="PS50404"/>
    </source>
</evidence>
<accession>A0A058ZH91</accession>
<dbReference type="InterPro" id="IPR036249">
    <property type="entry name" value="Thioredoxin-like_sf"/>
</dbReference>
<dbReference type="GO" id="GO:0004364">
    <property type="term" value="F:glutathione transferase activity"/>
    <property type="evidence" value="ECO:0007669"/>
    <property type="project" value="TreeGrafter"/>
</dbReference>
<dbReference type="eggNOG" id="KOG0868">
    <property type="taxonomic scope" value="Eukaryota"/>
</dbReference>
<evidence type="ECO:0000256" key="1">
    <source>
        <dbReference type="ARBA" id="ARBA00010007"/>
    </source>
</evidence>
<dbReference type="GO" id="GO:0016034">
    <property type="term" value="F:maleylacetoacetate isomerase activity"/>
    <property type="evidence" value="ECO:0007669"/>
    <property type="project" value="TreeGrafter"/>
</dbReference>
<organism evidence="5">
    <name type="scientific">Fonticula alba</name>
    <name type="common">Slime mold</name>
    <dbReference type="NCBI Taxonomy" id="691883"/>
    <lineage>
        <taxon>Eukaryota</taxon>
        <taxon>Rotosphaerida</taxon>
        <taxon>Fonticulaceae</taxon>
        <taxon>Fonticula</taxon>
    </lineage>
</organism>
<evidence type="ECO:0000313" key="5">
    <source>
        <dbReference type="EMBL" id="KCV73331.1"/>
    </source>
</evidence>
<sequence>MSCPASASNPTTDQPAKRPRTEETGPIATSPACMAAPDTSAPRPPMMTVPPSIEKITLYSYWRSSCSWRVRMALNLKELPYENRPVNLILDGGEQNKEEYEKLNPNRAVPTLVMDLRRHPAKKCGQPDPEGPPMENPITTLTLTQSMAIIEFLEDLLRDRGVRLLPVCPLARARIRAMALQIVADTQPVQNARVIAHVGKPVDQGGLGGSAPEWANKWITTGLVALEKLAIQHAGKYMYGDTISLADICLIPQLYNARRFNVDLSAMPTLLRVEANLQEIEAIAKAHPDLQPDAPKQE</sequence>
<dbReference type="RefSeq" id="XP_009493032.1">
    <property type="nucleotide sequence ID" value="XM_009494757.1"/>
</dbReference>
<dbReference type="Gene3D" id="3.40.30.10">
    <property type="entry name" value="Glutaredoxin"/>
    <property type="match status" value="1"/>
</dbReference>
<feature type="region of interest" description="Disordered" evidence="2">
    <location>
        <begin position="1"/>
        <end position="45"/>
    </location>
</feature>
<dbReference type="Gene3D" id="1.20.1050.10">
    <property type="match status" value="1"/>
</dbReference>
<feature type="compositionally biased region" description="Polar residues" evidence="2">
    <location>
        <begin position="1"/>
        <end position="14"/>
    </location>
</feature>
<dbReference type="GO" id="GO:0005737">
    <property type="term" value="C:cytoplasm"/>
    <property type="evidence" value="ECO:0007669"/>
    <property type="project" value="InterPro"/>
</dbReference>
<dbReference type="SUPFAM" id="SSF47616">
    <property type="entry name" value="GST C-terminal domain-like"/>
    <property type="match status" value="1"/>
</dbReference>
<dbReference type="FunFam" id="1.20.1050.10:FF:000010">
    <property type="entry name" value="Maleylacetoacetate isomerase isoform 1"/>
    <property type="match status" value="1"/>
</dbReference>
<feature type="domain" description="GST C-terminal" evidence="4">
    <location>
        <begin position="168"/>
        <end position="296"/>
    </location>
</feature>
<dbReference type="CDD" id="cd03191">
    <property type="entry name" value="GST_C_Zeta"/>
    <property type="match status" value="1"/>
</dbReference>
<reference evidence="5" key="1">
    <citation type="submission" date="2013-04" db="EMBL/GenBank/DDBJ databases">
        <title>The Genome Sequence of Fonticula alba ATCC 38817.</title>
        <authorList>
            <consortium name="The Broad Institute Genomics Platform"/>
            <person name="Russ C."/>
            <person name="Cuomo C."/>
            <person name="Burger G."/>
            <person name="Gray M.W."/>
            <person name="Holland P.W.H."/>
            <person name="King N."/>
            <person name="Lang F.B.F."/>
            <person name="Roger A.J."/>
            <person name="Ruiz-Trillo I."/>
            <person name="Brown M."/>
            <person name="Walker B."/>
            <person name="Young S."/>
            <person name="Zeng Q."/>
            <person name="Gargeya S."/>
            <person name="Fitzgerald M."/>
            <person name="Haas B."/>
            <person name="Abouelleil A."/>
            <person name="Allen A.W."/>
            <person name="Alvarado L."/>
            <person name="Arachchi H.M."/>
            <person name="Berlin A.M."/>
            <person name="Chapman S.B."/>
            <person name="Gainer-Dewar J."/>
            <person name="Goldberg J."/>
            <person name="Griggs A."/>
            <person name="Gujja S."/>
            <person name="Hansen M."/>
            <person name="Howarth C."/>
            <person name="Imamovic A."/>
            <person name="Ireland A."/>
            <person name="Larimer J."/>
            <person name="McCowan C."/>
            <person name="Murphy C."/>
            <person name="Pearson M."/>
            <person name="Poon T.W."/>
            <person name="Priest M."/>
            <person name="Roberts A."/>
            <person name="Saif S."/>
            <person name="Shea T."/>
            <person name="Sisk P."/>
            <person name="Sykes S."/>
            <person name="Wortman J."/>
            <person name="Nusbaum C."/>
            <person name="Birren B."/>
        </authorList>
    </citation>
    <scope>NUCLEOTIDE SEQUENCE [LARGE SCALE GENOMIC DNA]</scope>
    <source>
        <strain evidence="5">ATCC 38817</strain>
    </source>
</reference>
<feature type="domain" description="GST N-terminal" evidence="3">
    <location>
        <begin position="54"/>
        <end position="161"/>
    </location>
</feature>
<dbReference type="PROSITE" id="PS50404">
    <property type="entry name" value="GST_NTER"/>
    <property type="match status" value="1"/>
</dbReference>
<dbReference type="PROSITE" id="PS50405">
    <property type="entry name" value="GST_CTER"/>
    <property type="match status" value="1"/>
</dbReference>
<dbReference type="SFLD" id="SFLDG00358">
    <property type="entry name" value="Main_(cytGST)"/>
    <property type="match status" value="1"/>
</dbReference>